<feature type="domain" description="PKD" evidence="2">
    <location>
        <begin position="788"/>
        <end position="873"/>
    </location>
</feature>
<dbReference type="RefSeq" id="WP_307904131.1">
    <property type="nucleotide sequence ID" value="NZ_AP027059.1"/>
</dbReference>
<evidence type="ECO:0000313" key="3">
    <source>
        <dbReference type="EMBL" id="BDU51269.1"/>
    </source>
</evidence>
<protein>
    <recommendedName>
        <fullName evidence="2">PKD domain-containing protein</fullName>
    </recommendedName>
</protein>
<feature type="domain" description="PKD" evidence="2">
    <location>
        <begin position="881"/>
        <end position="963"/>
    </location>
</feature>
<dbReference type="KEGG" id="haby:HLVA_18380"/>
<gene>
    <name evidence="3" type="ORF">HLVA_18380</name>
</gene>
<organism evidence="3 4">
    <name type="scientific">Haliovirga abyssi</name>
    <dbReference type="NCBI Taxonomy" id="2996794"/>
    <lineage>
        <taxon>Bacteria</taxon>
        <taxon>Fusobacteriati</taxon>
        <taxon>Fusobacteriota</taxon>
        <taxon>Fusobacteriia</taxon>
        <taxon>Fusobacteriales</taxon>
        <taxon>Haliovirgaceae</taxon>
        <taxon>Haliovirga</taxon>
    </lineage>
</organism>
<dbReference type="PROSITE" id="PS51257">
    <property type="entry name" value="PROKAR_LIPOPROTEIN"/>
    <property type="match status" value="1"/>
</dbReference>
<name>A0AAU9DK42_9FUSO</name>
<evidence type="ECO:0000256" key="1">
    <source>
        <dbReference type="SAM" id="SignalP"/>
    </source>
</evidence>
<keyword evidence="4" id="KW-1185">Reference proteome</keyword>
<keyword evidence="1" id="KW-0732">Signal</keyword>
<accession>A0AAU9DK42</accession>
<dbReference type="Gene3D" id="2.60.40.10">
    <property type="entry name" value="Immunoglobulins"/>
    <property type="match status" value="2"/>
</dbReference>
<dbReference type="SUPFAM" id="SSF49299">
    <property type="entry name" value="PKD domain"/>
    <property type="match status" value="2"/>
</dbReference>
<proteinExistence type="predicted"/>
<dbReference type="SMART" id="SM00089">
    <property type="entry name" value="PKD"/>
    <property type="match status" value="2"/>
</dbReference>
<dbReference type="Pfam" id="PF18911">
    <property type="entry name" value="PKD_4"/>
    <property type="match status" value="2"/>
</dbReference>
<dbReference type="InterPro" id="IPR022409">
    <property type="entry name" value="PKD/Chitinase_dom"/>
</dbReference>
<dbReference type="InterPro" id="IPR013783">
    <property type="entry name" value="Ig-like_fold"/>
</dbReference>
<dbReference type="PROSITE" id="PS50093">
    <property type="entry name" value="PKD"/>
    <property type="match status" value="2"/>
</dbReference>
<feature type="chain" id="PRO_5043695217" description="PKD domain-containing protein" evidence="1">
    <location>
        <begin position="21"/>
        <end position="963"/>
    </location>
</feature>
<dbReference type="EMBL" id="AP027059">
    <property type="protein sequence ID" value="BDU51269.1"/>
    <property type="molecule type" value="Genomic_DNA"/>
</dbReference>
<feature type="signal peptide" evidence="1">
    <location>
        <begin position="1"/>
        <end position="20"/>
    </location>
</feature>
<evidence type="ECO:0000313" key="4">
    <source>
        <dbReference type="Proteomes" id="UP001321582"/>
    </source>
</evidence>
<reference evidence="3 4" key="1">
    <citation type="submission" date="2022-11" db="EMBL/GenBank/DDBJ databases">
        <title>Haliovirga abyssi gen. nov., sp. nov., a mesophilic fermentative bacterium isolated from the Iheya North hydrothermal field and the proposal of Haliovirgaceae fam. nov.</title>
        <authorList>
            <person name="Miyazaki U."/>
            <person name="Tame A."/>
            <person name="Miyazaki J."/>
            <person name="Takai K."/>
            <person name="Sawayama S."/>
            <person name="Kitajima M."/>
            <person name="Okamoto A."/>
            <person name="Nakagawa S."/>
        </authorList>
    </citation>
    <scope>NUCLEOTIDE SEQUENCE [LARGE SCALE GENOMIC DNA]</scope>
    <source>
        <strain evidence="3 4">IC12</strain>
    </source>
</reference>
<dbReference type="AlphaFoldDB" id="A0AAU9DK42"/>
<dbReference type="InterPro" id="IPR000601">
    <property type="entry name" value="PKD_dom"/>
</dbReference>
<sequence length="963" mass="103643">MWKKGVLLFLLVFSFGGCFSSDSSNKLNTVTTNTDQSQITTKDVISSGGKDSNLIIRILSKPPISGASTSVVFQFLASQDGYSSDDFLYHYDLQGEGNSVAENILESDEYVSNKKLYYSSLKEGVKYTFSVSAYNKKTGKISNSSAIYQFTTTNTTQNIDVKLNYVKTDKSSYNIGDSIKVIYNLTNSSDKEYSLLTKPVFNTTPGYVTTNDKNESFTITNTDMPDKIAANSTITFTETYTILPGTIEGNFYTKLMYANTKVEFLGENGASTGVQSPAFTVVDSSKAKVKLKSVDAVYETVAPGQSNILIRYTVQNYTSVEVSIKSLVGKFYKPDGTDVSSEWQATGDSDRLTTIPAGGLGTISKRYNLASTATTGDVFCDATVNAILSNSFGLKISDSGAEVLDTVKVLAKGTGSLNLWIASPEGAKDGVVETEQEFTVYGIVNYNGELTFSTQGEIELDLSDLDGITLLSGVSKTTLTMNKQMTWTLKASKIPIVGNIKLKITKKPVDSKTKQEISFVSTEKVIPLTVQEKSKLNLEVGIETDNYGGNDGLLRTGKEFSMYAIANNANSNVVSGNVKVAIDISSVADLKLAAGETIEKVVPVGQKAIWKLNAPTVPRIGSVKFKVVETPINQNTNEATICDLEKNYTVDIKLPGALALKNVYCDWENVKPGRDGIPIKFDLENSGNEDVKITSIKAVFTQNGVDVSDRWTLTDTTIRDNTILLKGSVLTLTGYYKLRENIGDGTDLLGDIIISGEATGYDDISKEVLTDNLPRYGDVITVDDTVPPVAVISASKTTVEIGEDIVFDGTGSTDNDKIRYYSWDFDSANGVDESVPGGIIHHSYDKPGIYKVTLQVNDMSNNGPATATILITVQDTIAPVAIAGVRDGITTISVGGRIAFDGSGSSDNYMIKSYSWNFGDGTAPNGSASPEHTYSTAGSYTATLTVTDVNGNIGTATIGITVK</sequence>
<dbReference type="Proteomes" id="UP001321582">
    <property type="component" value="Chromosome"/>
</dbReference>
<evidence type="ECO:0000259" key="2">
    <source>
        <dbReference type="PROSITE" id="PS50093"/>
    </source>
</evidence>
<dbReference type="CDD" id="cd00146">
    <property type="entry name" value="PKD"/>
    <property type="match status" value="2"/>
</dbReference>
<dbReference type="InterPro" id="IPR035986">
    <property type="entry name" value="PKD_dom_sf"/>
</dbReference>